<dbReference type="PANTHER" id="PTHR46766:SF1">
    <property type="entry name" value="GLUTAMINE-RICH PROTEIN 2"/>
    <property type="match status" value="1"/>
</dbReference>
<evidence type="ECO:0000259" key="2">
    <source>
        <dbReference type="Pfam" id="PF00823"/>
    </source>
</evidence>
<evidence type="ECO:0000313" key="6">
    <source>
        <dbReference type="EMBL" id="REQ57607.1"/>
    </source>
</evidence>
<dbReference type="EMBL" id="COPH01000013">
    <property type="protein sequence ID" value="CLW15201.1"/>
    <property type="molecule type" value="Genomic_DNA"/>
</dbReference>
<evidence type="ECO:0000313" key="10">
    <source>
        <dbReference type="Proteomes" id="UP000300237"/>
    </source>
</evidence>
<dbReference type="EMBL" id="JAGIZI010000004">
    <property type="protein sequence ID" value="MBP0682293.1"/>
    <property type="molecule type" value="Genomic_DNA"/>
</dbReference>
<comment type="similarity">
    <text evidence="1">Belongs to the mycobacterial PPE family.</text>
</comment>
<reference evidence="7 10" key="4">
    <citation type="submission" date="2018-08" db="EMBL/GenBank/DDBJ databases">
        <authorList>
            <person name="Fokvardsen B D."/>
            <person name="Norman A."/>
        </authorList>
    </citation>
    <scope>NUCLEOTIDE SEQUENCE [LARGE SCALE GENOMIC DNA]</scope>
    <source>
        <strain evidence="7 10">DKC2</strain>
    </source>
</reference>
<proteinExistence type="inferred from homology"/>
<dbReference type="SMR" id="A0A045KHX1"/>
<gene>
    <name evidence="4" type="primary">PPE23</name>
    <name evidence="7" type="ORF">DKC2_1800</name>
    <name evidence="6" type="ORF">DSJ38_00165</name>
    <name evidence="4" type="ORF">ERS094118_02001</name>
    <name evidence="5" type="ORF">J8J21_03980</name>
</gene>
<name>A0A045KHX1_MYCTX</name>
<reference evidence="4 8" key="1">
    <citation type="submission" date="2015-03" db="EMBL/GenBank/DDBJ databases">
        <authorList>
            <consortium name="Pathogen Informatics"/>
            <person name="Murphy D."/>
        </authorList>
    </citation>
    <scope>NUCLEOTIDE SEQUENCE [LARGE SCALE GENOMIC DNA]</scope>
    <source>
        <strain evidence="4 8">0268S</strain>
    </source>
</reference>
<dbReference type="Proteomes" id="UP000050139">
    <property type="component" value="Unassembled WGS sequence"/>
</dbReference>
<dbReference type="SUPFAM" id="SSF140459">
    <property type="entry name" value="PE/PPE dimer-like"/>
    <property type="match status" value="1"/>
</dbReference>
<reference evidence="6" key="3">
    <citation type="submission" date="2018-07" db="EMBL/GenBank/DDBJ databases">
        <authorList>
            <person name="Shah S."/>
            <person name="Brown T."/>
            <person name="Auld S."/>
            <person name="Bratton K."/>
            <person name="Narechania A."/>
            <person name="Mathema B."/>
            <person name="Gandhi N."/>
        </authorList>
    </citation>
    <scope>NUCLEOTIDE SEQUENCE</scope>
    <source>
        <strain evidence="6">32301_S10</strain>
    </source>
</reference>
<evidence type="ECO:0000313" key="5">
    <source>
        <dbReference type="EMBL" id="MBP0682293.1"/>
    </source>
</evidence>
<dbReference type="OMA" id="LWIELMS"/>
<evidence type="ECO:0000313" key="11">
    <source>
        <dbReference type="Proteomes" id="UP000671119"/>
    </source>
</evidence>
<reference evidence="6 9" key="2">
    <citation type="journal article" date="2017" name="N. Engl. J. Med.">
        <title>Transmission of Extensively Drug-Resistant Tuberculosis in South Africa.</title>
        <authorList>
            <person name="Shah N.S."/>
            <person name="Auld S.C."/>
            <person name="Brust J.C."/>
            <person name="Mathema B."/>
            <person name="Ismail N."/>
            <person name="Moodley P."/>
            <person name="Mlisana K."/>
            <person name="Allana S."/>
            <person name="Campbell A."/>
            <person name="Mthiyane T."/>
            <person name="Morris N."/>
            <person name="Mpangase P."/>
            <person name="van der Meulen H."/>
            <person name="Omar S.V."/>
            <person name="Brown T.S."/>
            <person name="Narechania A."/>
            <person name="Shaskina E."/>
            <person name="Kapwata T."/>
            <person name="Kreiswirth B."/>
            <person name="Gandhi N.R."/>
        </authorList>
    </citation>
    <scope>NUCLEOTIDE SEQUENCE [LARGE SCALE GENOMIC DNA]</scope>
    <source>
        <strain evidence="6 9">32301_S10</strain>
    </source>
</reference>
<feature type="domain" description="PPE family C-terminal" evidence="3">
    <location>
        <begin position="312"/>
        <end position="388"/>
    </location>
</feature>
<dbReference type="Proteomes" id="UP000256381">
    <property type="component" value="Unassembled WGS sequence"/>
</dbReference>
<dbReference type="FunFam" id="1.20.1260.20:FF:000001">
    <property type="entry name" value="PPE family protein PPE41"/>
    <property type="match status" value="1"/>
</dbReference>
<protein>
    <submittedName>
        <fullName evidence="4 7">PPE family protein</fullName>
    </submittedName>
</protein>
<dbReference type="Proteomes" id="UP000671119">
    <property type="component" value="Unassembled WGS sequence"/>
</dbReference>
<dbReference type="EMBL" id="LR027516">
    <property type="protein sequence ID" value="VCU49965.1"/>
    <property type="molecule type" value="Genomic_DNA"/>
</dbReference>
<dbReference type="Pfam" id="PF12484">
    <property type="entry name" value="PPE-SVP"/>
    <property type="match status" value="1"/>
</dbReference>
<dbReference type="Proteomes" id="UP000300237">
    <property type="component" value="Chromosome"/>
</dbReference>
<sequence>MTLDVPVNQGHVPPGSVACCLVGVTAVADGIAGHSLSNFGALPPEINSGRMYSGPGSGPLMAAAAAWDGLAAELSSAATGYGAAISELTNMRWWSGPASDSMVAAVLPFVGWLSTTATLAEQAAMQARAAAAAFEAAFAMTVPPPAIAANRTLLMTLVDTNWFGQNTPAIATTESQYAEMWAQDAAAMYGYASAAAPATVLTPFAPPPQTTNATGLVGHATAVAALRGQHSWAAAIPWSDIQKYWMMFLGALATAEGFIYDSGGLTLNALQFVGGMLWSTALAEAGAAEAAAGAGGAAGWSAWSQLGAGPVAASATLAAKIGPMSVPPGWSAPPATPQAQTVARSIPGIRSAAEAAETSVLLRGAPTPGRSRAAHMGRRYGRRLTVMADRPNVG</sequence>
<organism evidence="4 8">
    <name type="scientific">Mycobacterium tuberculosis</name>
    <dbReference type="NCBI Taxonomy" id="1773"/>
    <lineage>
        <taxon>Bacteria</taxon>
        <taxon>Bacillati</taxon>
        <taxon>Actinomycetota</taxon>
        <taxon>Actinomycetes</taxon>
        <taxon>Mycobacteriales</taxon>
        <taxon>Mycobacteriaceae</taxon>
        <taxon>Mycobacterium</taxon>
        <taxon>Mycobacterium tuberculosis complex</taxon>
    </lineage>
</organism>
<dbReference type="RefSeq" id="WP_003898980.1">
    <property type="nucleotide sequence ID" value="NZ_CP133040.1"/>
</dbReference>
<feature type="domain" description="PPE" evidence="2">
    <location>
        <begin position="38"/>
        <end position="198"/>
    </location>
</feature>
<accession>A0A045KHX1</accession>
<evidence type="ECO:0000313" key="9">
    <source>
        <dbReference type="Proteomes" id="UP000256381"/>
    </source>
</evidence>
<evidence type="ECO:0000313" key="7">
    <source>
        <dbReference type="EMBL" id="VCU49965.1"/>
    </source>
</evidence>
<dbReference type="InterPro" id="IPR038332">
    <property type="entry name" value="PPE_sf"/>
</dbReference>
<dbReference type="GO" id="GO:0052572">
    <property type="term" value="P:response to host immune response"/>
    <property type="evidence" value="ECO:0007669"/>
    <property type="project" value="TreeGrafter"/>
</dbReference>
<evidence type="ECO:0000313" key="4">
    <source>
        <dbReference type="EMBL" id="CLW15201.1"/>
    </source>
</evidence>
<dbReference type="EMBL" id="QTBD01000004">
    <property type="protein sequence ID" value="REQ57607.1"/>
    <property type="molecule type" value="Genomic_DNA"/>
</dbReference>
<evidence type="ECO:0000313" key="8">
    <source>
        <dbReference type="Proteomes" id="UP000050139"/>
    </source>
</evidence>
<reference evidence="5 11" key="5">
    <citation type="submission" date="2021-03" db="EMBL/GenBank/DDBJ databases">
        <title>Whole Genome Sequencing of Mycobacterium tuberculosis clinical isolates from Arunachal Pradesh, India.</title>
        <authorList>
            <person name="Singh S."/>
            <person name="Mudliar S.R."/>
            <person name="Kulsum U."/>
            <person name="Rufai S.B."/>
            <person name="Singh P.K."/>
            <person name="Umpo M."/>
            <person name="Nyori M."/>
        </authorList>
    </citation>
    <scope>NUCLEOTIDE SEQUENCE [LARGE SCALE GENOMIC DNA]</scope>
    <source>
        <strain evidence="5 11">OMICS/BPL/0142/20/SP</strain>
    </source>
</reference>
<dbReference type="InterPro" id="IPR000030">
    <property type="entry name" value="PPE_dom"/>
</dbReference>
<evidence type="ECO:0000256" key="1">
    <source>
        <dbReference type="ARBA" id="ARBA00010652"/>
    </source>
</evidence>
<dbReference type="Pfam" id="PF00823">
    <property type="entry name" value="PPE"/>
    <property type="match status" value="1"/>
</dbReference>
<dbReference type="Gene3D" id="1.20.1260.20">
    <property type="entry name" value="PPE superfamily"/>
    <property type="match status" value="1"/>
</dbReference>
<evidence type="ECO:0000259" key="3">
    <source>
        <dbReference type="Pfam" id="PF12484"/>
    </source>
</evidence>
<dbReference type="InterPro" id="IPR022171">
    <property type="entry name" value="PPE_C"/>
</dbReference>
<dbReference type="PANTHER" id="PTHR46766">
    <property type="entry name" value="GLUTAMINE-RICH PROTEIN 2"/>
    <property type="match status" value="1"/>
</dbReference>
<dbReference type="AlphaFoldDB" id="A0A045KHX1"/>